<proteinExistence type="predicted"/>
<evidence type="ECO:0000256" key="1">
    <source>
        <dbReference type="SAM" id="MobiDB-lite"/>
    </source>
</evidence>
<evidence type="ECO:0000313" key="3">
    <source>
        <dbReference type="Proteomes" id="UP000604046"/>
    </source>
</evidence>
<name>A0A812HPT1_9DINO</name>
<feature type="compositionally biased region" description="Basic and acidic residues" evidence="1">
    <location>
        <begin position="231"/>
        <end position="245"/>
    </location>
</feature>
<feature type="region of interest" description="Disordered" evidence="1">
    <location>
        <begin position="34"/>
        <end position="63"/>
    </location>
</feature>
<accession>A0A812HPT1</accession>
<protein>
    <submittedName>
        <fullName evidence="2">Uncharacterized protein</fullName>
    </submittedName>
</protein>
<keyword evidence="3" id="KW-1185">Reference proteome</keyword>
<feature type="region of interest" description="Disordered" evidence="1">
    <location>
        <begin position="225"/>
        <end position="245"/>
    </location>
</feature>
<organism evidence="2 3">
    <name type="scientific">Symbiodinium natans</name>
    <dbReference type="NCBI Taxonomy" id="878477"/>
    <lineage>
        <taxon>Eukaryota</taxon>
        <taxon>Sar</taxon>
        <taxon>Alveolata</taxon>
        <taxon>Dinophyceae</taxon>
        <taxon>Suessiales</taxon>
        <taxon>Symbiodiniaceae</taxon>
        <taxon>Symbiodinium</taxon>
    </lineage>
</organism>
<comment type="caution">
    <text evidence="2">The sequence shown here is derived from an EMBL/GenBank/DDBJ whole genome shotgun (WGS) entry which is preliminary data.</text>
</comment>
<gene>
    <name evidence="2" type="ORF">SNAT2548_LOCUS1796</name>
</gene>
<evidence type="ECO:0000313" key="2">
    <source>
        <dbReference type="EMBL" id="CAE6956954.1"/>
    </source>
</evidence>
<reference evidence="2" key="1">
    <citation type="submission" date="2021-02" db="EMBL/GenBank/DDBJ databases">
        <authorList>
            <person name="Dougan E. K."/>
            <person name="Rhodes N."/>
            <person name="Thang M."/>
            <person name="Chan C."/>
        </authorList>
    </citation>
    <scope>NUCLEOTIDE SEQUENCE</scope>
</reference>
<dbReference type="Proteomes" id="UP000604046">
    <property type="component" value="Unassembled WGS sequence"/>
</dbReference>
<dbReference type="EMBL" id="CAJNDS010000102">
    <property type="protein sequence ID" value="CAE6956954.1"/>
    <property type="molecule type" value="Genomic_DNA"/>
</dbReference>
<sequence length="493" mass="56167">MATSLGPKTGPSQTFSAQDKSAFLDLADPLGSLCNRPLPSDGPSRFLSRSYAPNDSMDEEEDGALAQHPLVQAGRAQNLRGGLVVADLTKRGVAECFEEFGLRDYFDEFGQPRFCNLSMSVAARRHPEVSKVFGSRASGVSPPEQHIFSLSAVAYRKASAMIERDRQLQKDAKTTLYRSLASDERYRMSDVRARQHDLIMHKFPDRQSQEKDRALRTCPFLPPGVPPEVMHPVEPRSRKAEREERRRGERLNMYLAEVTPQSIFVVNRQGWIFNYEDVREISEKIDAWMKAIDLTPNLGVDRSTFSQLFVDLELYEKEKLPYVWAHQVFDAYAKPMRLVPGDPDYYGDDSQEGRVRSALCVCKWDFMAVLDRLLRVRFEGAARDTFMNRFRAATGFIEKETRGIGLWVEGNSKVKKIRSPGESRCHRQEDDYYLKSMERAIEDATKIYPVIPKRNHRCICTVPHASGLPVLSMHKMSDDIQVGDNFLGLGRSR</sequence>
<dbReference type="OrthoDB" id="439837at2759"/>
<dbReference type="AlphaFoldDB" id="A0A812HPT1"/>